<evidence type="ECO:0000256" key="1">
    <source>
        <dbReference type="SAM" id="MobiDB-lite"/>
    </source>
</evidence>
<feature type="compositionally biased region" description="Basic residues" evidence="1">
    <location>
        <begin position="73"/>
        <end position="89"/>
    </location>
</feature>
<feature type="region of interest" description="Disordered" evidence="1">
    <location>
        <begin position="73"/>
        <end position="106"/>
    </location>
</feature>
<name>A0A182SQH4_9DIPT</name>
<keyword evidence="3" id="KW-1185">Reference proteome</keyword>
<feature type="region of interest" description="Disordered" evidence="1">
    <location>
        <begin position="1"/>
        <end position="39"/>
    </location>
</feature>
<organism evidence="2 3">
    <name type="scientific">Anopheles maculatus</name>
    <dbReference type="NCBI Taxonomy" id="74869"/>
    <lineage>
        <taxon>Eukaryota</taxon>
        <taxon>Metazoa</taxon>
        <taxon>Ecdysozoa</taxon>
        <taxon>Arthropoda</taxon>
        <taxon>Hexapoda</taxon>
        <taxon>Insecta</taxon>
        <taxon>Pterygota</taxon>
        <taxon>Neoptera</taxon>
        <taxon>Endopterygota</taxon>
        <taxon>Diptera</taxon>
        <taxon>Nematocera</taxon>
        <taxon>Culicoidea</taxon>
        <taxon>Culicidae</taxon>
        <taxon>Anophelinae</taxon>
        <taxon>Anopheles</taxon>
        <taxon>Anopheles maculatus group</taxon>
    </lineage>
</organism>
<evidence type="ECO:0000313" key="2">
    <source>
        <dbReference type="EnsemblMetazoa" id="AMAM011375-PA"/>
    </source>
</evidence>
<dbReference type="EnsemblMetazoa" id="AMAM011375-RA">
    <property type="protein sequence ID" value="AMAM011375-PA"/>
    <property type="gene ID" value="AMAM011375"/>
</dbReference>
<accession>A0A182SQH4</accession>
<feature type="compositionally biased region" description="Polar residues" evidence="1">
    <location>
        <begin position="1"/>
        <end position="11"/>
    </location>
</feature>
<dbReference type="AlphaFoldDB" id="A0A182SQH4"/>
<evidence type="ECO:0000313" key="3">
    <source>
        <dbReference type="Proteomes" id="UP000075901"/>
    </source>
</evidence>
<reference evidence="2" key="2">
    <citation type="submission" date="2020-05" db="UniProtKB">
        <authorList>
            <consortium name="EnsemblMetazoa"/>
        </authorList>
    </citation>
    <scope>IDENTIFICATION</scope>
    <source>
        <strain evidence="2">maculatus3</strain>
    </source>
</reference>
<dbReference type="Proteomes" id="UP000075901">
    <property type="component" value="Unassembled WGS sequence"/>
</dbReference>
<protein>
    <submittedName>
        <fullName evidence="2">Uncharacterized protein</fullName>
    </submittedName>
</protein>
<feature type="compositionally biased region" description="Low complexity" evidence="1">
    <location>
        <begin position="23"/>
        <end position="39"/>
    </location>
</feature>
<proteinExistence type="predicted"/>
<sequence>MIDPSCRSTAPQVVPGLNRDLDSTGASSSSNSTRAGGVASTSTAAALILAVSGGDNRTSASTTLVFGYRLNSHHHHHHHHHHHPHHHGPHPRDLSASPPATITGHLPWTPAAAAAGTFMQDSCDSYSLRHEHALKY</sequence>
<dbReference type="VEuPathDB" id="VectorBase:AMAM011375"/>
<reference evidence="3" key="1">
    <citation type="submission" date="2013-09" db="EMBL/GenBank/DDBJ databases">
        <title>The Genome Sequence of Anopheles maculatus species B.</title>
        <authorList>
            <consortium name="The Broad Institute Genomics Platform"/>
            <person name="Neafsey D.E."/>
            <person name="Besansky N."/>
            <person name="Howell P."/>
            <person name="Walton C."/>
            <person name="Young S.K."/>
            <person name="Zeng Q."/>
            <person name="Gargeya S."/>
            <person name="Fitzgerald M."/>
            <person name="Haas B."/>
            <person name="Abouelleil A."/>
            <person name="Allen A.W."/>
            <person name="Alvarado L."/>
            <person name="Arachchi H.M."/>
            <person name="Berlin A.M."/>
            <person name="Chapman S.B."/>
            <person name="Gainer-Dewar J."/>
            <person name="Goldberg J."/>
            <person name="Griggs A."/>
            <person name="Gujja S."/>
            <person name="Hansen M."/>
            <person name="Howarth C."/>
            <person name="Imamovic A."/>
            <person name="Ireland A."/>
            <person name="Larimer J."/>
            <person name="McCowan C."/>
            <person name="Murphy C."/>
            <person name="Pearson M."/>
            <person name="Poon T.W."/>
            <person name="Priest M."/>
            <person name="Roberts A."/>
            <person name="Saif S."/>
            <person name="Shea T."/>
            <person name="Sisk P."/>
            <person name="Sykes S."/>
            <person name="Wortman J."/>
            <person name="Nusbaum C."/>
            <person name="Birren B."/>
        </authorList>
    </citation>
    <scope>NUCLEOTIDE SEQUENCE [LARGE SCALE GENOMIC DNA]</scope>
    <source>
        <strain evidence="3">maculatus3</strain>
    </source>
</reference>